<dbReference type="SUPFAM" id="SSF54593">
    <property type="entry name" value="Glyoxalase/Bleomycin resistance protein/Dihydroxybiphenyl dioxygenase"/>
    <property type="match status" value="1"/>
</dbReference>
<proteinExistence type="predicted"/>
<dbReference type="Pfam" id="PF00903">
    <property type="entry name" value="Glyoxalase"/>
    <property type="match status" value="1"/>
</dbReference>
<dbReference type="InterPro" id="IPR029068">
    <property type="entry name" value="Glyas_Bleomycin-R_OHBP_Dase"/>
</dbReference>
<gene>
    <name evidence="2" type="ORF">DF947_16240</name>
</gene>
<name>A0A317EZ15_9SPHI</name>
<protein>
    <submittedName>
        <fullName evidence="2">VOC family protein</fullName>
    </submittedName>
</protein>
<dbReference type="PANTHER" id="PTHR33990:SF1">
    <property type="entry name" value="PROTEIN YJDN"/>
    <property type="match status" value="1"/>
</dbReference>
<dbReference type="InterPro" id="IPR028973">
    <property type="entry name" value="PhnB-like"/>
</dbReference>
<dbReference type="Proteomes" id="UP000245391">
    <property type="component" value="Unassembled WGS sequence"/>
</dbReference>
<dbReference type="InterPro" id="IPR004360">
    <property type="entry name" value="Glyas_Fos-R_dOase_dom"/>
</dbReference>
<dbReference type="PANTHER" id="PTHR33990">
    <property type="entry name" value="PROTEIN YJDN-RELATED"/>
    <property type="match status" value="1"/>
</dbReference>
<dbReference type="EMBL" id="QGNY01000006">
    <property type="protein sequence ID" value="PWS30488.1"/>
    <property type="molecule type" value="Genomic_DNA"/>
</dbReference>
<evidence type="ECO:0000313" key="2">
    <source>
        <dbReference type="EMBL" id="PWS30488.1"/>
    </source>
</evidence>
<accession>A0A317EZ15</accession>
<feature type="domain" description="Glyoxalase/fosfomycin resistance/dioxygenase" evidence="1">
    <location>
        <begin position="4"/>
        <end position="129"/>
    </location>
</feature>
<dbReference type="AlphaFoldDB" id="A0A317EZ15"/>
<dbReference type="Gene3D" id="3.10.180.10">
    <property type="entry name" value="2,3-Dihydroxybiphenyl 1,2-Dioxygenase, domain 1"/>
    <property type="match status" value="1"/>
</dbReference>
<comment type="caution">
    <text evidence="2">The sequence shown here is derived from an EMBL/GenBank/DDBJ whole genome shotgun (WGS) entry which is preliminary data.</text>
</comment>
<evidence type="ECO:0000259" key="1">
    <source>
        <dbReference type="Pfam" id="PF00903"/>
    </source>
</evidence>
<dbReference type="RefSeq" id="WP_109931108.1">
    <property type="nucleotide sequence ID" value="NZ_QGNY01000006.1"/>
</dbReference>
<keyword evidence="3" id="KW-1185">Reference proteome</keyword>
<dbReference type="CDD" id="cd06588">
    <property type="entry name" value="PhnB_like"/>
    <property type="match status" value="1"/>
</dbReference>
<reference evidence="3" key="1">
    <citation type="submission" date="2018-05" db="EMBL/GenBank/DDBJ databases">
        <title>Pedobacter paludis sp. nov., isolated from wetland soil.</title>
        <authorList>
            <person name="Zhang Y."/>
        </authorList>
    </citation>
    <scope>NUCLEOTIDE SEQUENCE [LARGE SCALE GENOMIC DNA]</scope>
    <source>
        <strain evidence="3">R-8</strain>
    </source>
</reference>
<dbReference type="OrthoDB" id="9795306at2"/>
<organism evidence="2 3">
    <name type="scientific">Pedobacter paludis</name>
    <dbReference type="NCBI Taxonomy" id="2203212"/>
    <lineage>
        <taxon>Bacteria</taxon>
        <taxon>Pseudomonadati</taxon>
        <taxon>Bacteroidota</taxon>
        <taxon>Sphingobacteriia</taxon>
        <taxon>Sphingobacteriales</taxon>
        <taxon>Sphingobacteriaceae</taxon>
        <taxon>Pedobacter</taxon>
    </lineage>
</organism>
<evidence type="ECO:0000313" key="3">
    <source>
        <dbReference type="Proteomes" id="UP000245391"/>
    </source>
</evidence>
<sequence length="138" mass="15379">MANINSYLTFSGNCKEAMTFYQNCLGGELTFQTIGESPEADKIPSELKKCILHAVLANDDMVIMATDMTDEKGLIKGNSVSLMLNCNSEAEVMDYYRKLSAGGEATHMPEETFWGAVFGNLTDRYGNNWLLSYTKNDY</sequence>